<dbReference type="SUPFAM" id="SSF55486">
    <property type="entry name" value="Metalloproteases ('zincins'), catalytic domain"/>
    <property type="match status" value="1"/>
</dbReference>
<name>A0A098GCN2_LEGMI</name>
<dbReference type="EMBL" id="LN614830">
    <property type="protein sequence ID" value="CEG59742.1"/>
    <property type="molecule type" value="Genomic_DNA"/>
</dbReference>
<dbReference type="AlphaFoldDB" id="A0A098GCN2"/>
<feature type="domain" description="Peptidase M12B" evidence="2">
    <location>
        <begin position="306"/>
        <end position="416"/>
    </location>
</feature>
<dbReference type="OrthoDB" id="5242130at2"/>
<dbReference type="Pfam" id="PF13583">
    <property type="entry name" value="Reprolysin_4"/>
    <property type="match status" value="1"/>
</dbReference>
<sequence length="745" mass="80563">MIRMFIVVFILAFSSLAAAQNYKVISNIIKDVKRESVPSGGKRLIQAKHYRTVEININRLSQALENVPHRAGLRAGTPVFIELPLPDGTLHQFRVVENSTMHPTLAEKYPEIRTYDGYGTGKSNEFVKFDITPQGFHAMILNPGKDTVFIDPLEKDNAQYYLVYKQRNFISTQKIKCEVTSQGKPIKKLYQFKHFANFNACELKKYRLAMAATAEYTQFHGGTVPLALAAIVTTMNRVNGIYETDMAITMELIPNDDAIIYTDPNTEPYTSGNPRLMLGENQSNIDAVIGTNNYDIGHVVDAAGSGLATLGCVCDDEKKAQGVTGSDSPIGDPFDVDFVSHEMGHQFNANHTQNNNCERNPPTAVEPGSGSTIMSYAGICPPNVQPNSNSYFHGISLQEMGLFVSEEGGVCAEKSLIPSAPTILGTTGFAVIPANTPFALTTFATNNGGNNILTYTWEQMDNEISQQPPVSYSFGGPNFRSVVPSQSSTRFFPSLSALANNGPFTWEVLPSVSRTLHFRTTVRANIPGGSCNTYTDTFLTTDASSGPFSLTYPTAPSIVWLGGAQLPVTWNVARTNLPPVGAGFVDILLSMDGGLSYPQVLLAHVPNVGSAVVTVPNINAGAARLMIRAANGASLKVASGTFFTTSANNFTIMATAPTAPVLFRAERNRLNPTTAFIYYAGLDNAVFNDTYTVNGFPGAIVTLDRALGRFIVSNITIPQPVVVSITVTRGNLTQTSNLIVIPGIL</sequence>
<accession>A0A098GCN2</accession>
<evidence type="ECO:0000313" key="4">
    <source>
        <dbReference type="EMBL" id="SCY78313.1"/>
    </source>
</evidence>
<dbReference type="GO" id="GO:0004222">
    <property type="term" value="F:metalloendopeptidase activity"/>
    <property type="evidence" value="ECO:0007669"/>
    <property type="project" value="InterPro"/>
</dbReference>
<evidence type="ECO:0000256" key="1">
    <source>
        <dbReference type="SAM" id="SignalP"/>
    </source>
</evidence>
<reference evidence="3" key="1">
    <citation type="submission" date="2014-09" db="EMBL/GenBank/DDBJ databases">
        <authorList>
            <person name="GOMEZ-VALERO Laura"/>
        </authorList>
    </citation>
    <scope>NUCLEOTIDE SEQUENCE</scope>
    <source>
        <strain evidence="3">ATCC33218</strain>
    </source>
</reference>
<dbReference type="PROSITE" id="PS50215">
    <property type="entry name" value="ADAM_MEPRO"/>
    <property type="match status" value="1"/>
</dbReference>
<dbReference type="EMBL" id="FMVN01000019">
    <property type="protein sequence ID" value="SCY78313.1"/>
    <property type="molecule type" value="Genomic_DNA"/>
</dbReference>
<reference evidence="5" key="2">
    <citation type="submission" date="2014-09" db="EMBL/GenBank/DDBJ databases">
        <authorList>
            <person name="Gomez-Valero L."/>
        </authorList>
    </citation>
    <scope>NUCLEOTIDE SEQUENCE [LARGE SCALE GENOMIC DNA]</scope>
    <source>
        <strain evidence="5">ATCC33218</strain>
    </source>
</reference>
<dbReference type="Proteomes" id="UP000182998">
    <property type="component" value="Unassembled WGS sequence"/>
</dbReference>
<proteinExistence type="predicted"/>
<organism evidence="3 5">
    <name type="scientific">Legionella micdadei</name>
    <name type="common">Tatlockia micdadei</name>
    <dbReference type="NCBI Taxonomy" id="451"/>
    <lineage>
        <taxon>Bacteria</taxon>
        <taxon>Pseudomonadati</taxon>
        <taxon>Pseudomonadota</taxon>
        <taxon>Gammaproteobacteria</taxon>
        <taxon>Legionellales</taxon>
        <taxon>Legionellaceae</taxon>
        <taxon>Legionella</taxon>
    </lineage>
</organism>
<dbReference type="RefSeq" id="WP_045098278.1">
    <property type="nucleotide sequence ID" value="NZ_CP020614.1"/>
</dbReference>
<dbReference type="PANTHER" id="PTHR11905:SF159">
    <property type="entry name" value="ADAM METALLOPROTEASE"/>
    <property type="match status" value="1"/>
</dbReference>
<dbReference type="HOGENOM" id="CLU_006954_2_0_6"/>
<dbReference type="PATRIC" id="fig|451.8.peg.1925"/>
<evidence type="ECO:0000313" key="5">
    <source>
        <dbReference type="Proteomes" id="UP000032414"/>
    </source>
</evidence>
<dbReference type="InterPro" id="IPR024079">
    <property type="entry name" value="MetalloPept_cat_dom_sf"/>
</dbReference>
<evidence type="ECO:0000259" key="2">
    <source>
        <dbReference type="PROSITE" id="PS50215"/>
    </source>
</evidence>
<feature type="chain" id="PRO_5009750704" evidence="1">
    <location>
        <begin position="20"/>
        <end position="745"/>
    </location>
</feature>
<dbReference type="KEGG" id="tmc:LMI_0382"/>
<protein>
    <submittedName>
        <fullName evidence="4">Metallo-peptidase family M12B Reprolysin-like</fullName>
    </submittedName>
</protein>
<keyword evidence="1" id="KW-0732">Signal</keyword>
<gene>
    <name evidence="3" type="ORF">LMI_0382</name>
    <name evidence="4" type="ORF">SAMN02982997_02901</name>
</gene>
<keyword evidence="6" id="KW-1185">Reference proteome</keyword>
<dbReference type="Gene3D" id="3.40.390.10">
    <property type="entry name" value="Collagenase (Catalytic Domain)"/>
    <property type="match status" value="1"/>
</dbReference>
<dbReference type="Proteomes" id="UP000032414">
    <property type="component" value="Chromosome I"/>
</dbReference>
<dbReference type="STRING" id="451.B6N58_01810"/>
<dbReference type="GO" id="GO:0006508">
    <property type="term" value="P:proteolysis"/>
    <property type="evidence" value="ECO:0007669"/>
    <property type="project" value="InterPro"/>
</dbReference>
<evidence type="ECO:0000313" key="6">
    <source>
        <dbReference type="Proteomes" id="UP000182998"/>
    </source>
</evidence>
<reference evidence="4 6" key="3">
    <citation type="submission" date="2016-10" db="EMBL/GenBank/DDBJ databases">
        <authorList>
            <person name="Varghese N."/>
            <person name="Submissions S."/>
        </authorList>
    </citation>
    <scope>NUCLEOTIDE SEQUENCE [LARGE SCALE GENOMIC DNA]</scope>
    <source>
        <strain evidence="4 6">ATCC 33218</strain>
    </source>
</reference>
<evidence type="ECO:0000313" key="3">
    <source>
        <dbReference type="EMBL" id="CEG59742.1"/>
    </source>
</evidence>
<dbReference type="PANTHER" id="PTHR11905">
    <property type="entry name" value="ADAM A DISINTEGRIN AND METALLOPROTEASE DOMAIN"/>
    <property type="match status" value="1"/>
</dbReference>
<feature type="signal peptide" evidence="1">
    <location>
        <begin position="1"/>
        <end position="19"/>
    </location>
</feature>
<dbReference type="InterPro" id="IPR001590">
    <property type="entry name" value="Peptidase_M12B"/>
</dbReference>